<dbReference type="SUPFAM" id="SSF89082">
    <property type="entry name" value="Antibiotic binding domain of TipA-like multidrug resistance regulators"/>
    <property type="match status" value="1"/>
</dbReference>
<dbReference type="InterPro" id="IPR012925">
    <property type="entry name" value="TipAS_dom"/>
</dbReference>
<dbReference type="Gene3D" id="1.10.1660.10">
    <property type="match status" value="1"/>
</dbReference>
<protein>
    <submittedName>
        <fullName evidence="6">MerR family transcriptional regulator</fullName>
    </submittedName>
</protein>
<dbReference type="PRINTS" id="PR00040">
    <property type="entry name" value="HTHMERR"/>
</dbReference>
<name>A0A9D1XYM4_9FIRM</name>
<dbReference type="PANTHER" id="PTHR30204:SF90">
    <property type="entry name" value="HTH-TYPE TRANSCRIPTIONAL ACTIVATOR MTA"/>
    <property type="match status" value="1"/>
</dbReference>
<dbReference type="Proteomes" id="UP000886751">
    <property type="component" value="Unassembled WGS sequence"/>
</dbReference>
<evidence type="ECO:0000256" key="1">
    <source>
        <dbReference type="ARBA" id="ARBA00023015"/>
    </source>
</evidence>
<keyword evidence="1" id="KW-0805">Transcription regulation</keyword>
<dbReference type="InterPro" id="IPR000551">
    <property type="entry name" value="MerR-type_HTH_dom"/>
</dbReference>
<organism evidence="6 7">
    <name type="scientific">Candidatus Gemmiger excrementipullorum</name>
    <dbReference type="NCBI Taxonomy" id="2838610"/>
    <lineage>
        <taxon>Bacteria</taxon>
        <taxon>Bacillati</taxon>
        <taxon>Bacillota</taxon>
        <taxon>Clostridia</taxon>
        <taxon>Eubacteriales</taxon>
        <taxon>Gemmiger</taxon>
    </lineage>
</organism>
<sequence>MKTVSEISKQTGVSVRTLHYYDAIGLLPPASVTEAGYRLYDDAALCRLQSILLFRELQFPLKEIKAILDDPHFDPQEALAQQIRLLELQRQHIDRLISFARQIQEKGVEIMDFTAFDTREFDQYKAEAKAKWGATRAYREYEQKAKSGAGFKAASAQLMAQFAALGRMQHLSPADPAVQEKIGALQNIITQNFYTCTKEILQGLGQMYTGDERFRRQIDRAGGAGTADFVKQAIDIFCGQA</sequence>
<keyword evidence="4" id="KW-0804">Transcription</keyword>
<evidence type="ECO:0000313" key="7">
    <source>
        <dbReference type="Proteomes" id="UP000886751"/>
    </source>
</evidence>
<dbReference type="SUPFAM" id="SSF46955">
    <property type="entry name" value="Putative DNA-binding domain"/>
    <property type="match status" value="1"/>
</dbReference>
<dbReference type="GO" id="GO:0003700">
    <property type="term" value="F:DNA-binding transcription factor activity"/>
    <property type="evidence" value="ECO:0007669"/>
    <property type="project" value="InterPro"/>
</dbReference>
<dbReference type="InterPro" id="IPR047057">
    <property type="entry name" value="MerR_fam"/>
</dbReference>
<evidence type="ECO:0000313" key="6">
    <source>
        <dbReference type="EMBL" id="HIX93993.1"/>
    </source>
</evidence>
<dbReference type="EMBL" id="DXEI01000019">
    <property type="protein sequence ID" value="HIX93993.1"/>
    <property type="molecule type" value="Genomic_DNA"/>
</dbReference>
<keyword evidence="2" id="KW-0238">DNA-binding</keyword>
<dbReference type="GO" id="GO:0003677">
    <property type="term" value="F:DNA binding"/>
    <property type="evidence" value="ECO:0007669"/>
    <property type="project" value="UniProtKB-KW"/>
</dbReference>
<accession>A0A9D1XYM4</accession>
<dbReference type="PROSITE" id="PS00552">
    <property type="entry name" value="HTH_MERR_1"/>
    <property type="match status" value="1"/>
</dbReference>
<dbReference type="PANTHER" id="PTHR30204">
    <property type="entry name" value="REDOX-CYCLING DRUG-SENSING TRANSCRIPTIONAL ACTIVATOR SOXR"/>
    <property type="match status" value="1"/>
</dbReference>
<evidence type="ECO:0000259" key="5">
    <source>
        <dbReference type="PROSITE" id="PS50937"/>
    </source>
</evidence>
<proteinExistence type="predicted"/>
<dbReference type="Pfam" id="PF13411">
    <property type="entry name" value="MerR_1"/>
    <property type="match status" value="1"/>
</dbReference>
<dbReference type="AlphaFoldDB" id="A0A9D1XYM4"/>
<evidence type="ECO:0000256" key="3">
    <source>
        <dbReference type="ARBA" id="ARBA00023159"/>
    </source>
</evidence>
<dbReference type="InterPro" id="IPR009061">
    <property type="entry name" value="DNA-bd_dom_put_sf"/>
</dbReference>
<reference evidence="6" key="1">
    <citation type="journal article" date="2021" name="PeerJ">
        <title>Extensive microbial diversity within the chicken gut microbiome revealed by metagenomics and culture.</title>
        <authorList>
            <person name="Gilroy R."/>
            <person name="Ravi A."/>
            <person name="Getino M."/>
            <person name="Pursley I."/>
            <person name="Horton D.L."/>
            <person name="Alikhan N.F."/>
            <person name="Baker D."/>
            <person name="Gharbi K."/>
            <person name="Hall N."/>
            <person name="Watson M."/>
            <person name="Adriaenssens E.M."/>
            <person name="Foster-Nyarko E."/>
            <person name="Jarju S."/>
            <person name="Secka A."/>
            <person name="Antonio M."/>
            <person name="Oren A."/>
            <person name="Chaudhuri R.R."/>
            <person name="La Ragione R."/>
            <person name="Hildebrand F."/>
            <person name="Pallen M.J."/>
        </authorList>
    </citation>
    <scope>NUCLEOTIDE SEQUENCE</scope>
    <source>
        <strain evidence="6">ChiHecec2B26-7398</strain>
    </source>
</reference>
<dbReference type="SMART" id="SM00422">
    <property type="entry name" value="HTH_MERR"/>
    <property type="match status" value="1"/>
</dbReference>
<dbReference type="InterPro" id="IPR036244">
    <property type="entry name" value="TipA-like_antibiotic-bd"/>
</dbReference>
<reference evidence="6" key="2">
    <citation type="submission" date="2021-04" db="EMBL/GenBank/DDBJ databases">
        <authorList>
            <person name="Gilroy R."/>
        </authorList>
    </citation>
    <scope>NUCLEOTIDE SEQUENCE</scope>
    <source>
        <strain evidence="6">ChiHecec2B26-7398</strain>
    </source>
</reference>
<dbReference type="Pfam" id="PF07739">
    <property type="entry name" value="TipAS"/>
    <property type="match status" value="1"/>
</dbReference>
<dbReference type="Gene3D" id="1.10.490.50">
    <property type="entry name" value="Antibiotic binding domain of TipA-like multidrug resistance regulators"/>
    <property type="match status" value="1"/>
</dbReference>
<dbReference type="CDD" id="cd01106">
    <property type="entry name" value="HTH_TipAL-Mta"/>
    <property type="match status" value="1"/>
</dbReference>
<feature type="domain" description="HTH merR-type" evidence="5">
    <location>
        <begin position="1"/>
        <end position="70"/>
    </location>
</feature>
<comment type="caution">
    <text evidence="6">The sequence shown here is derived from an EMBL/GenBank/DDBJ whole genome shotgun (WGS) entry which is preliminary data.</text>
</comment>
<evidence type="ECO:0000256" key="2">
    <source>
        <dbReference type="ARBA" id="ARBA00023125"/>
    </source>
</evidence>
<keyword evidence="3" id="KW-0010">Activator</keyword>
<gene>
    <name evidence="6" type="ORF">H9846_00820</name>
</gene>
<evidence type="ECO:0000256" key="4">
    <source>
        <dbReference type="ARBA" id="ARBA00023163"/>
    </source>
</evidence>
<dbReference type="PROSITE" id="PS50937">
    <property type="entry name" value="HTH_MERR_2"/>
    <property type="match status" value="1"/>
</dbReference>